<organism evidence="2 3">
    <name type="scientific">Rhinolophus ferrumequinum</name>
    <name type="common">Greater horseshoe bat</name>
    <dbReference type="NCBI Taxonomy" id="59479"/>
    <lineage>
        <taxon>Eukaryota</taxon>
        <taxon>Metazoa</taxon>
        <taxon>Chordata</taxon>
        <taxon>Craniata</taxon>
        <taxon>Vertebrata</taxon>
        <taxon>Euteleostomi</taxon>
        <taxon>Mammalia</taxon>
        <taxon>Eutheria</taxon>
        <taxon>Laurasiatheria</taxon>
        <taxon>Chiroptera</taxon>
        <taxon>Yinpterochiroptera</taxon>
        <taxon>Rhinolophoidea</taxon>
        <taxon>Rhinolophidae</taxon>
        <taxon>Rhinolophinae</taxon>
        <taxon>Rhinolophus</taxon>
    </lineage>
</organism>
<dbReference type="Proteomes" id="UP000585614">
    <property type="component" value="Unassembled WGS sequence"/>
</dbReference>
<evidence type="ECO:0000313" key="2">
    <source>
        <dbReference type="EMBL" id="KAF6385053.1"/>
    </source>
</evidence>
<accession>A0A7J8AEU4</accession>
<feature type="region of interest" description="Disordered" evidence="1">
    <location>
        <begin position="1"/>
        <end position="78"/>
    </location>
</feature>
<comment type="caution">
    <text evidence="2">The sequence shown here is derived from an EMBL/GenBank/DDBJ whole genome shotgun (WGS) entry which is preliminary data.</text>
</comment>
<proteinExistence type="predicted"/>
<gene>
    <name evidence="2" type="ORF">mRhiFer1_008877</name>
</gene>
<name>A0A7J8AEU4_RHIFE</name>
<evidence type="ECO:0000256" key="1">
    <source>
        <dbReference type="SAM" id="MobiDB-lite"/>
    </source>
</evidence>
<dbReference type="EMBL" id="JACAGC010000002">
    <property type="protein sequence ID" value="KAF6385053.1"/>
    <property type="molecule type" value="Genomic_DNA"/>
</dbReference>
<feature type="compositionally biased region" description="Low complexity" evidence="1">
    <location>
        <begin position="65"/>
        <end position="74"/>
    </location>
</feature>
<protein>
    <submittedName>
        <fullName evidence="2">Uncharacterized protein</fullName>
    </submittedName>
</protein>
<evidence type="ECO:0000313" key="3">
    <source>
        <dbReference type="Proteomes" id="UP000585614"/>
    </source>
</evidence>
<sequence>MNTNRGTGVIAGASRPPVPSWARRRGREFVNEHSGACTGGGAVSGPGSQSLGGSRVAPRRGTAGQPSPSQSTPPGCRGRLPISLCGSALISGEPAPMLPEGAGQMYVLCGCSEGPPSGEGLSGRPGPLPLARAALSLRPVGLDGRRSPRRPLLSADLPTRTVTRPCLSDGEPTRVSLELCARLVCLCHSHFVTCGIRWLAGLQVRKTS</sequence>
<dbReference type="AlphaFoldDB" id="A0A7J8AEU4"/>
<reference evidence="2 3" key="1">
    <citation type="journal article" date="2020" name="Nature">
        <title>Six reference-quality genomes reveal evolution of bat adaptations.</title>
        <authorList>
            <person name="Jebb D."/>
            <person name="Huang Z."/>
            <person name="Pippel M."/>
            <person name="Hughes G.M."/>
            <person name="Lavrichenko K."/>
            <person name="Devanna P."/>
            <person name="Winkler S."/>
            <person name="Jermiin L.S."/>
            <person name="Skirmuntt E.C."/>
            <person name="Katzourakis A."/>
            <person name="Burkitt-Gray L."/>
            <person name="Ray D.A."/>
            <person name="Sullivan K.A.M."/>
            <person name="Roscito J.G."/>
            <person name="Kirilenko B.M."/>
            <person name="Davalos L.M."/>
            <person name="Corthals A.P."/>
            <person name="Power M.L."/>
            <person name="Jones G."/>
            <person name="Ransome R.D."/>
            <person name="Dechmann D.K.N."/>
            <person name="Locatelli A.G."/>
            <person name="Puechmaille S.J."/>
            <person name="Fedrigo O."/>
            <person name="Jarvis E.D."/>
            <person name="Hiller M."/>
            <person name="Vernes S.C."/>
            <person name="Myers E.W."/>
            <person name="Teeling E.C."/>
        </authorList>
    </citation>
    <scope>NUCLEOTIDE SEQUENCE [LARGE SCALE GENOMIC DNA]</scope>
    <source>
        <strain evidence="2">MRhiFer1</strain>
        <tissue evidence="2">Lung</tissue>
    </source>
</reference>